<dbReference type="GO" id="GO:0043022">
    <property type="term" value="F:ribosome binding"/>
    <property type="evidence" value="ECO:0007669"/>
    <property type="project" value="InterPro"/>
</dbReference>
<feature type="domain" description="DUF883" evidence="3">
    <location>
        <begin position="88"/>
        <end position="117"/>
    </location>
</feature>
<gene>
    <name evidence="4" type="ORF">SAMN05421762_1451</name>
</gene>
<dbReference type="InterPro" id="IPR010279">
    <property type="entry name" value="YqjD/ElaB"/>
</dbReference>
<dbReference type="RefSeq" id="WP_093453288.1">
    <property type="nucleotide sequence ID" value="NZ_BAABWI010000004.1"/>
</dbReference>
<dbReference type="InterPro" id="IPR043605">
    <property type="entry name" value="DUF883_C"/>
</dbReference>
<evidence type="ECO:0000313" key="5">
    <source>
        <dbReference type="Proteomes" id="UP000231644"/>
    </source>
</evidence>
<evidence type="ECO:0000256" key="2">
    <source>
        <dbReference type="SAM" id="MobiDB-lite"/>
    </source>
</evidence>
<dbReference type="Proteomes" id="UP000231644">
    <property type="component" value="Unassembled WGS sequence"/>
</dbReference>
<accession>A0A1I1KDU1</accession>
<evidence type="ECO:0000256" key="1">
    <source>
        <dbReference type="SAM" id="Coils"/>
    </source>
</evidence>
<evidence type="ECO:0000313" key="4">
    <source>
        <dbReference type="EMBL" id="SFC59144.1"/>
    </source>
</evidence>
<dbReference type="STRING" id="517719.SAMN05421762_1451"/>
<dbReference type="PANTHER" id="PTHR35893:SF3">
    <property type="entry name" value="INNER MEMBRANE PROTEIN"/>
    <property type="match status" value="1"/>
</dbReference>
<dbReference type="Pfam" id="PF19029">
    <property type="entry name" value="DUF883_C"/>
    <property type="match status" value="1"/>
</dbReference>
<feature type="region of interest" description="Disordered" evidence="2">
    <location>
        <begin position="1"/>
        <end position="23"/>
    </location>
</feature>
<proteinExistence type="predicted"/>
<feature type="coiled-coil region" evidence="1">
    <location>
        <begin position="23"/>
        <end position="76"/>
    </location>
</feature>
<reference evidence="4 5" key="1">
    <citation type="submission" date="2016-10" db="EMBL/GenBank/DDBJ databases">
        <authorList>
            <person name="de Groot N.N."/>
        </authorList>
    </citation>
    <scope>NUCLEOTIDE SEQUENCE [LARGE SCALE GENOMIC DNA]</scope>
    <source>
        <strain evidence="4 5">DSM 29619</strain>
    </source>
</reference>
<dbReference type="PANTHER" id="PTHR35893">
    <property type="entry name" value="INNER MEMBRANE PROTEIN-RELATED"/>
    <property type="match status" value="1"/>
</dbReference>
<keyword evidence="5" id="KW-1185">Reference proteome</keyword>
<evidence type="ECO:0000259" key="3">
    <source>
        <dbReference type="Pfam" id="PF19029"/>
    </source>
</evidence>
<dbReference type="AlphaFoldDB" id="A0A1I1KDU1"/>
<protein>
    <submittedName>
        <fullName evidence="4">Membrane-anchored ribosome-binding protein, inhibits growth in stationary phase, ElaB/YqjD/DUF883 family</fullName>
    </submittedName>
</protein>
<dbReference type="EMBL" id="FOLX01000001">
    <property type="protein sequence ID" value="SFC59144.1"/>
    <property type="molecule type" value="Genomic_DNA"/>
</dbReference>
<keyword evidence="1" id="KW-0175">Coiled coil</keyword>
<organism evidence="4 5">
    <name type="scientific">Pseudooceanicola nitratireducens</name>
    <dbReference type="NCBI Taxonomy" id="517719"/>
    <lineage>
        <taxon>Bacteria</taxon>
        <taxon>Pseudomonadati</taxon>
        <taxon>Pseudomonadota</taxon>
        <taxon>Alphaproteobacteria</taxon>
        <taxon>Rhodobacterales</taxon>
        <taxon>Paracoccaceae</taxon>
        <taxon>Pseudooceanicola</taxon>
    </lineage>
</organism>
<sequence>MAQAATANGADKALKTAQTKGSADDVRDQIAALQADMAELTRAVSAYGKAKGEDARAAAELRAEELKTRAEKMGRDAEAQLRSGYAQAEGAVRENPAAAVGIAAGIGFVLGLLSTRR</sequence>
<name>A0A1I1KDU1_9RHOB</name>